<keyword evidence="1" id="KW-0472">Membrane</keyword>
<sequence length="101" mass="11467">MNQNSIEKTTYDIVTVEEAIKDEKNNIIAHFLFFATLTFIIIGLSLHLLINPSSYPEKNAWQLAVEQSTGVSVLLVAFLFGYRVITDFKKALGNVKKLEQY</sequence>
<evidence type="ECO:0000256" key="1">
    <source>
        <dbReference type="SAM" id="Phobius"/>
    </source>
</evidence>
<reference evidence="2 3" key="1">
    <citation type="submission" date="2018-06" db="EMBL/GenBank/DDBJ databases">
        <authorList>
            <consortium name="Pathogen Informatics"/>
            <person name="Doyle S."/>
        </authorList>
    </citation>
    <scope>NUCLEOTIDE SEQUENCE [LARGE SCALE GENOMIC DNA]</scope>
    <source>
        <strain evidence="2 3">NCTC12224</strain>
    </source>
</reference>
<evidence type="ECO:0000313" key="3">
    <source>
        <dbReference type="Proteomes" id="UP000254924"/>
    </source>
</evidence>
<feature type="transmembrane region" description="Helical" evidence="1">
    <location>
        <begin position="70"/>
        <end position="88"/>
    </location>
</feature>
<protein>
    <submittedName>
        <fullName evidence="2">Uncharacterized protein</fullName>
    </submittedName>
</protein>
<feature type="transmembrane region" description="Helical" evidence="1">
    <location>
        <begin position="27"/>
        <end position="50"/>
    </location>
</feature>
<keyword evidence="1" id="KW-1133">Transmembrane helix</keyword>
<name>A0A380K1Z4_9STRE</name>
<accession>A0A380K1Z4</accession>
<dbReference type="EMBL" id="UHFN01000002">
    <property type="protein sequence ID" value="SUN58042.1"/>
    <property type="molecule type" value="Genomic_DNA"/>
</dbReference>
<evidence type="ECO:0000313" key="2">
    <source>
        <dbReference type="EMBL" id="SUN58042.1"/>
    </source>
</evidence>
<proteinExistence type="predicted"/>
<keyword evidence="3" id="KW-1185">Reference proteome</keyword>
<organism evidence="2 3">
    <name type="scientific">Streptococcus hyointestinalis</name>
    <dbReference type="NCBI Taxonomy" id="1337"/>
    <lineage>
        <taxon>Bacteria</taxon>
        <taxon>Bacillati</taxon>
        <taxon>Bacillota</taxon>
        <taxon>Bacilli</taxon>
        <taxon>Lactobacillales</taxon>
        <taxon>Streptococcaceae</taxon>
        <taxon>Streptococcus</taxon>
    </lineage>
</organism>
<dbReference type="Proteomes" id="UP000254924">
    <property type="component" value="Unassembled WGS sequence"/>
</dbReference>
<gene>
    <name evidence="2" type="ORF">NCTC12224_00082</name>
</gene>
<keyword evidence="1" id="KW-0812">Transmembrane</keyword>
<dbReference type="AlphaFoldDB" id="A0A380K1Z4"/>